<feature type="compositionally biased region" description="Basic and acidic residues" evidence="1">
    <location>
        <begin position="444"/>
        <end position="461"/>
    </location>
</feature>
<dbReference type="Pfam" id="PF03357">
    <property type="entry name" value="Snf7"/>
    <property type="match status" value="1"/>
</dbReference>
<evidence type="ECO:0000313" key="2">
    <source>
        <dbReference type="EMBL" id="KAL0946685.1"/>
    </source>
</evidence>
<dbReference type="Proteomes" id="UP001556367">
    <property type="component" value="Unassembled WGS sequence"/>
</dbReference>
<feature type="compositionally biased region" description="Basic and acidic residues" evidence="1">
    <location>
        <begin position="417"/>
        <end position="430"/>
    </location>
</feature>
<proteinExistence type="predicted"/>
<dbReference type="Gene3D" id="1.10.287.1060">
    <property type="entry name" value="ESAT-6-like"/>
    <property type="match status" value="1"/>
</dbReference>
<organism evidence="2 3">
    <name type="scientific">Hohenbuehelia grisea</name>
    <dbReference type="NCBI Taxonomy" id="104357"/>
    <lineage>
        <taxon>Eukaryota</taxon>
        <taxon>Fungi</taxon>
        <taxon>Dikarya</taxon>
        <taxon>Basidiomycota</taxon>
        <taxon>Agaricomycotina</taxon>
        <taxon>Agaricomycetes</taxon>
        <taxon>Agaricomycetidae</taxon>
        <taxon>Agaricales</taxon>
        <taxon>Pleurotineae</taxon>
        <taxon>Pleurotaceae</taxon>
        <taxon>Hohenbuehelia</taxon>
    </lineage>
</organism>
<name>A0ABR3ITL3_9AGAR</name>
<dbReference type="EMBL" id="JASNQZ010000015">
    <property type="protein sequence ID" value="KAL0946685.1"/>
    <property type="molecule type" value="Genomic_DNA"/>
</dbReference>
<accession>A0ABR3ITL3</accession>
<reference evidence="3" key="1">
    <citation type="submission" date="2024-06" db="EMBL/GenBank/DDBJ databases">
        <title>Multi-omics analyses provide insights into the biosynthesis of the anticancer antibiotic pleurotin in Hohenbuehelia grisea.</title>
        <authorList>
            <person name="Weaver J.A."/>
            <person name="Alberti F."/>
        </authorList>
    </citation>
    <scope>NUCLEOTIDE SEQUENCE [LARGE SCALE GENOMIC DNA]</scope>
    <source>
        <strain evidence="3">T-177</strain>
    </source>
</reference>
<protein>
    <submittedName>
        <fullName evidence="2">Uncharacterized protein</fullName>
    </submittedName>
</protein>
<dbReference type="Pfam" id="PF25880">
    <property type="entry name" value="WHD_CHMP7_1st"/>
    <property type="match status" value="1"/>
</dbReference>
<dbReference type="PANTHER" id="PTHR22761:SF96">
    <property type="entry name" value="BCDNA.GH08385"/>
    <property type="match status" value="1"/>
</dbReference>
<feature type="region of interest" description="Disordered" evidence="1">
    <location>
        <begin position="417"/>
        <end position="461"/>
    </location>
</feature>
<dbReference type="PANTHER" id="PTHR22761">
    <property type="entry name" value="CHARGED MULTIVESICULAR BODY PROTEIN"/>
    <property type="match status" value="1"/>
</dbReference>
<sequence>MDLPPFASTSRSRLQSLYSAFDPQKHSNPSSYHANVDWWRRALHALTRSTGSLTFTADAALLQTLRIPGVGKPLSLGTVITDLQQTHALIPRSTFLTSPRSIYHSSSLPVRIASAVVGRPLWWALEHLGVVGEEGFLYSTAVKGTQWYGDYVVLDLVEQAADNVQSMQAKIESGSAADRLYTREAFRKAFAAALRQTTSGGGEEQAMSEDDADVILRYLERDRGVLVLDKNVIKFLSTQDAPADERTVTAVDRGILELKTAVDSMHRQIEAIQLKIDECTKRASMALRDKRKNVALTHLKSRKQLEDLLGKRLGSLETLEATLIRVEAAAGDVEIMKAYEQSTATLRTILAHPSLQRGHIDETMDALAEATADARDVDDAIRVGGDVALGVGVGGEGAAVDEGELEEELRALVEEQEIEARHREEEERLAKMQNKVQEEEAAPAEEKNVRQQEKERVPVAA</sequence>
<evidence type="ECO:0000256" key="1">
    <source>
        <dbReference type="SAM" id="MobiDB-lite"/>
    </source>
</evidence>
<gene>
    <name evidence="2" type="ORF">HGRIS_012872</name>
</gene>
<evidence type="ECO:0000313" key="3">
    <source>
        <dbReference type="Proteomes" id="UP001556367"/>
    </source>
</evidence>
<keyword evidence="3" id="KW-1185">Reference proteome</keyword>
<comment type="caution">
    <text evidence="2">The sequence shown here is derived from an EMBL/GenBank/DDBJ whole genome shotgun (WGS) entry which is preliminary data.</text>
</comment>
<dbReference type="InterPro" id="IPR005024">
    <property type="entry name" value="Snf7_fam"/>
</dbReference>